<keyword evidence="6" id="KW-1185">Reference proteome</keyword>
<reference evidence="5 6" key="1">
    <citation type="submission" date="2017-06" db="EMBL/GenBank/DDBJ databases">
        <authorList>
            <person name="Kim H.J."/>
            <person name="Triplett B.A."/>
        </authorList>
    </citation>
    <scope>NUCLEOTIDE SEQUENCE [LARGE SCALE GENOMIC DNA]</scope>
    <source>
        <strain evidence="5 6">CGMCC 4.5593</strain>
    </source>
</reference>
<evidence type="ECO:0000256" key="3">
    <source>
        <dbReference type="ARBA" id="ARBA00023163"/>
    </source>
</evidence>
<dbReference type="SUPFAM" id="SSF54909">
    <property type="entry name" value="Dimeric alpha+beta barrel"/>
    <property type="match status" value="1"/>
</dbReference>
<dbReference type="OrthoDB" id="9809462at2"/>
<proteinExistence type="predicted"/>
<keyword evidence="3" id="KW-0804">Transcription</keyword>
<dbReference type="Pfam" id="PF01037">
    <property type="entry name" value="AsnC_trans_reg"/>
    <property type="match status" value="1"/>
</dbReference>
<dbReference type="PANTHER" id="PTHR30154:SF34">
    <property type="entry name" value="TRANSCRIPTIONAL REGULATOR AZLB"/>
    <property type="match status" value="1"/>
</dbReference>
<accession>A0A239KD59</accession>
<dbReference type="InterPro" id="IPR019885">
    <property type="entry name" value="Tscrpt_reg_HTH_AsnC-type_CS"/>
</dbReference>
<keyword evidence="2" id="KW-0238">DNA-binding</keyword>
<dbReference type="PRINTS" id="PR00033">
    <property type="entry name" value="HTHASNC"/>
</dbReference>
<dbReference type="PANTHER" id="PTHR30154">
    <property type="entry name" value="LEUCINE-RESPONSIVE REGULATORY PROTEIN"/>
    <property type="match status" value="1"/>
</dbReference>
<name>A0A239KD59_9ACTN</name>
<dbReference type="GO" id="GO:0005829">
    <property type="term" value="C:cytosol"/>
    <property type="evidence" value="ECO:0007669"/>
    <property type="project" value="TreeGrafter"/>
</dbReference>
<keyword evidence="1" id="KW-0805">Transcription regulation</keyword>
<dbReference type="AlphaFoldDB" id="A0A239KD59"/>
<feature type="domain" description="HTH asnC-type" evidence="4">
    <location>
        <begin position="4"/>
        <end position="65"/>
    </location>
</feature>
<dbReference type="InterPro" id="IPR036388">
    <property type="entry name" value="WH-like_DNA-bd_sf"/>
</dbReference>
<dbReference type="CDD" id="cd00090">
    <property type="entry name" value="HTH_ARSR"/>
    <property type="match status" value="1"/>
</dbReference>
<protein>
    <submittedName>
        <fullName evidence="5">Lrp/AsnC family transcriptional regulator, leucine-responsive regulatory protein</fullName>
    </submittedName>
</protein>
<evidence type="ECO:0000256" key="2">
    <source>
        <dbReference type="ARBA" id="ARBA00023125"/>
    </source>
</evidence>
<dbReference type="GO" id="GO:0043565">
    <property type="term" value="F:sequence-specific DNA binding"/>
    <property type="evidence" value="ECO:0007669"/>
    <property type="project" value="InterPro"/>
</dbReference>
<dbReference type="InterPro" id="IPR000485">
    <property type="entry name" value="AsnC-type_HTH_dom"/>
</dbReference>
<gene>
    <name evidence="5" type="ORF">SAMN05421812_103451</name>
</gene>
<dbReference type="InterPro" id="IPR036390">
    <property type="entry name" value="WH_DNA-bd_sf"/>
</dbReference>
<dbReference type="SMART" id="SM00344">
    <property type="entry name" value="HTH_ASNC"/>
    <property type="match status" value="1"/>
</dbReference>
<dbReference type="Gene3D" id="1.10.10.10">
    <property type="entry name" value="Winged helix-like DNA-binding domain superfamily/Winged helix DNA-binding domain"/>
    <property type="match status" value="1"/>
</dbReference>
<dbReference type="InterPro" id="IPR011008">
    <property type="entry name" value="Dimeric_a/b-barrel"/>
</dbReference>
<dbReference type="Pfam" id="PF13412">
    <property type="entry name" value="HTH_24"/>
    <property type="match status" value="1"/>
</dbReference>
<dbReference type="PROSITE" id="PS50956">
    <property type="entry name" value="HTH_ASNC_2"/>
    <property type="match status" value="1"/>
</dbReference>
<dbReference type="GO" id="GO:0043200">
    <property type="term" value="P:response to amino acid"/>
    <property type="evidence" value="ECO:0007669"/>
    <property type="project" value="TreeGrafter"/>
</dbReference>
<dbReference type="InterPro" id="IPR019888">
    <property type="entry name" value="Tscrpt_reg_AsnC-like"/>
</dbReference>
<evidence type="ECO:0000313" key="6">
    <source>
        <dbReference type="Proteomes" id="UP000198362"/>
    </source>
</evidence>
<dbReference type="Proteomes" id="UP000198362">
    <property type="component" value="Unassembled WGS sequence"/>
</dbReference>
<dbReference type="PROSITE" id="PS00519">
    <property type="entry name" value="HTH_ASNC_1"/>
    <property type="match status" value="1"/>
</dbReference>
<sequence length="157" mass="17195">MAKYDSTDRAILARLQQDGRIANVDLAEAVALSPSACLRRVRALEQDGLIAGYRVELDRARLGLDLTVFVELRVDRHSRDNAKRIEAKLTAIPEIVACHVISGRADILVEAAVANLAAYEHLLIDQILTIPSIVDAHSTFAIRTIKTRGPLPLAQLP</sequence>
<dbReference type="InterPro" id="IPR019887">
    <property type="entry name" value="Tscrpt_reg_AsnC/Lrp_C"/>
</dbReference>
<dbReference type="InterPro" id="IPR011991">
    <property type="entry name" value="ArsR-like_HTH"/>
</dbReference>
<dbReference type="RefSeq" id="WP_089246970.1">
    <property type="nucleotide sequence ID" value="NZ_FZPH01000003.1"/>
</dbReference>
<dbReference type="EMBL" id="FZPH01000003">
    <property type="protein sequence ID" value="SNT15920.1"/>
    <property type="molecule type" value="Genomic_DNA"/>
</dbReference>
<evidence type="ECO:0000259" key="4">
    <source>
        <dbReference type="PROSITE" id="PS50956"/>
    </source>
</evidence>
<dbReference type="Gene3D" id="3.30.70.920">
    <property type="match status" value="1"/>
</dbReference>
<evidence type="ECO:0000313" key="5">
    <source>
        <dbReference type="EMBL" id="SNT15920.1"/>
    </source>
</evidence>
<dbReference type="SUPFAM" id="SSF46785">
    <property type="entry name" value="Winged helix' DNA-binding domain"/>
    <property type="match status" value="1"/>
</dbReference>
<evidence type="ECO:0000256" key="1">
    <source>
        <dbReference type="ARBA" id="ARBA00023015"/>
    </source>
</evidence>
<organism evidence="5 6">
    <name type="scientific">Asanoa hainanensis</name>
    <dbReference type="NCBI Taxonomy" id="560556"/>
    <lineage>
        <taxon>Bacteria</taxon>
        <taxon>Bacillati</taxon>
        <taxon>Actinomycetota</taxon>
        <taxon>Actinomycetes</taxon>
        <taxon>Micromonosporales</taxon>
        <taxon>Micromonosporaceae</taxon>
        <taxon>Asanoa</taxon>
    </lineage>
</organism>